<feature type="domain" description="CheC-like protein" evidence="9">
    <location>
        <begin position="136"/>
        <end position="171"/>
    </location>
</feature>
<dbReference type="InterPro" id="IPR007597">
    <property type="entry name" value="CheC"/>
</dbReference>
<dbReference type="NCBIfam" id="TIGR02480">
    <property type="entry name" value="fliN"/>
    <property type="match status" value="1"/>
</dbReference>
<feature type="domain" description="Flagellar motor switch protein FliN-like C-terminal" evidence="8">
    <location>
        <begin position="316"/>
        <end position="386"/>
    </location>
</feature>
<evidence type="ECO:0000256" key="3">
    <source>
        <dbReference type="ARBA" id="ARBA00022475"/>
    </source>
</evidence>
<proteinExistence type="inferred from homology"/>
<dbReference type="PRINTS" id="PR00956">
    <property type="entry name" value="FLGMOTORFLIN"/>
</dbReference>
<dbReference type="InterPro" id="IPR028976">
    <property type="entry name" value="CheC-like_sf"/>
</dbReference>
<comment type="caution">
    <text evidence="10">The sequence shown here is derived from an EMBL/GenBank/DDBJ whole genome shotgun (WGS) entry which is preliminary data.</text>
</comment>
<dbReference type="GO" id="GO:0003774">
    <property type="term" value="F:cytoskeletal motor activity"/>
    <property type="evidence" value="ECO:0007669"/>
    <property type="project" value="InterPro"/>
</dbReference>
<dbReference type="Gene3D" id="2.30.330.10">
    <property type="entry name" value="SpoA-like"/>
    <property type="match status" value="1"/>
</dbReference>
<organism evidence="10 11">
    <name type="scientific">Orenia metallireducens</name>
    <dbReference type="NCBI Taxonomy" id="1413210"/>
    <lineage>
        <taxon>Bacteria</taxon>
        <taxon>Bacillati</taxon>
        <taxon>Bacillota</taxon>
        <taxon>Clostridia</taxon>
        <taxon>Halanaerobiales</taxon>
        <taxon>Halobacteroidaceae</taxon>
        <taxon>Orenia</taxon>
    </lineage>
</organism>
<dbReference type="SUPFAM" id="SSF101801">
    <property type="entry name" value="Surface presentation of antigens (SPOA)"/>
    <property type="match status" value="1"/>
</dbReference>
<dbReference type="Gene3D" id="3.40.1550.10">
    <property type="entry name" value="CheC-like"/>
    <property type="match status" value="1"/>
</dbReference>
<dbReference type="PANTHER" id="PTHR43484">
    <property type="match status" value="1"/>
</dbReference>
<dbReference type="PANTHER" id="PTHR43484:SF1">
    <property type="entry name" value="FLAGELLAR MOTOR SWITCH PROTEIN FLIN"/>
    <property type="match status" value="1"/>
</dbReference>
<evidence type="ECO:0000256" key="1">
    <source>
        <dbReference type="ARBA" id="ARBA00004413"/>
    </source>
</evidence>
<dbReference type="InterPro" id="IPR001172">
    <property type="entry name" value="FliN_T3SS_HrcQb"/>
</dbReference>
<dbReference type="Pfam" id="PF04509">
    <property type="entry name" value="CheC"/>
    <property type="match status" value="2"/>
</dbReference>
<dbReference type="GO" id="GO:0005886">
    <property type="term" value="C:plasma membrane"/>
    <property type="evidence" value="ECO:0007669"/>
    <property type="project" value="UniProtKB-SubCell"/>
</dbReference>
<dbReference type="AlphaFoldDB" id="A0A1C0A9Y9"/>
<dbReference type="CDD" id="cd17907">
    <property type="entry name" value="FliY_FliN-Y"/>
    <property type="match status" value="1"/>
</dbReference>
<keyword evidence="10" id="KW-0969">Cilium</keyword>
<reference evidence="11" key="1">
    <citation type="submission" date="2016-07" db="EMBL/GenBank/DDBJ databases">
        <authorList>
            <person name="Florea S."/>
            <person name="Webb J.S."/>
            <person name="Jaromczyk J."/>
            <person name="Schardl C.L."/>
        </authorList>
    </citation>
    <scope>NUCLEOTIDE SEQUENCE [LARGE SCALE GENOMIC DNA]</scope>
    <source>
        <strain evidence="11">Z6</strain>
    </source>
</reference>
<dbReference type="SUPFAM" id="SSF103039">
    <property type="entry name" value="CheC-like"/>
    <property type="match status" value="1"/>
</dbReference>
<feature type="domain" description="CheC-like protein" evidence="9">
    <location>
        <begin position="39"/>
        <end position="73"/>
    </location>
</feature>
<reference evidence="10 11" key="2">
    <citation type="submission" date="2016-08" db="EMBL/GenBank/DDBJ databases">
        <title>Orenia metallireducens sp. nov. strain Z6, a Novel Metal-reducing Firmicute from the Deep Subsurface.</title>
        <authorList>
            <person name="Maxim B.I."/>
            <person name="Kenneth K."/>
            <person name="Flynn T.M."/>
            <person name="Oloughlin E.J."/>
            <person name="Locke R.A."/>
            <person name="Weber J.R."/>
            <person name="Egan S.M."/>
            <person name="Mackie R.I."/>
            <person name="Cann I.K."/>
        </authorList>
    </citation>
    <scope>NUCLEOTIDE SEQUENCE [LARGE SCALE GENOMIC DNA]</scope>
    <source>
        <strain evidence="10 11">Z6</strain>
    </source>
</reference>
<keyword evidence="10" id="KW-0966">Cell projection</keyword>
<dbReference type="InterPro" id="IPR001543">
    <property type="entry name" value="FliN-like_C"/>
</dbReference>
<evidence type="ECO:0000259" key="8">
    <source>
        <dbReference type="Pfam" id="PF01052"/>
    </source>
</evidence>
<dbReference type="RefSeq" id="WP_068716639.1">
    <property type="nucleotide sequence ID" value="NZ_LWDV01000008.1"/>
</dbReference>
<comment type="similarity">
    <text evidence="2">Belongs to the FliN/MopA/SpaO family.</text>
</comment>
<accession>A0A1C0A9Y9</accession>
<keyword evidence="5" id="KW-0283">Flagellar rotation</keyword>
<evidence type="ECO:0000313" key="10">
    <source>
        <dbReference type="EMBL" id="OCL27096.1"/>
    </source>
</evidence>
<dbReference type="Proteomes" id="UP000093514">
    <property type="component" value="Unassembled WGS sequence"/>
</dbReference>
<keyword evidence="3" id="KW-1003">Cell membrane</keyword>
<keyword evidence="6" id="KW-0472">Membrane</keyword>
<evidence type="ECO:0000256" key="5">
    <source>
        <dbReference type="ARBA" id="ARBA00022779"/>
    </source>
</evidence>
<evidence type="ECO:0000256" key="6">
    <source>
        <dbReference type="ARBA" id="ARBA00023136"/>
    </source>
</evidence>
<dbReference type="NCBIfam" id="NF005995">
    <property type="entry name" value="PRK08119.1"/>
    <property type="match status" value="1"/>
</dbReference>
<feature type="region of interest" description="Disordered" evidence="7">
    <location>
        <begin position="232"/>
        <end position="268"/>
    </location>
</feature>
<sequence length="395" mass="43387">MNDALSQEEINALLNGGIEDEVDDNTNSIDMEDILTDLEKDALGEVANISMGSAATALYGLLNQKVEITTPRVEFSTVSELVDSYNRPCIVVDVQYVEGLKGSNQLILEVSDAAIITDLMMGGDGTAPPEELSELHISAVGEAMNQMMGSASTSMSDFFEGDKINISPPKAELLELSTDIFNLEGVNDDDVVVKVVFDMHIGDLIDSQIIQVMTVDFAQKLANALMGSMATGVEDKPSETSNQQQPQQGMQQQNPQLGQQQQAQQQMYQQPMYQQPMYQQPMYQQPMPQQNVEVQSVEFNELGMPQGQGLNNDIRLIHDVTLELTVRLGKTRMSIKDILELGPGSVIELDRLAGEAVDLLVNGKLIAKGEVVVIDENFGFRVTDIVSSEERLRKL</sequence>
<evidence type="ECO:0000259" key="9">
    <source>
        <dbReference type="Pfam" id="PF04509"/>
    </source>
</evidence>
<evidence type="ECO:0000313" key="11">
    <source>
        <dbReference type="Proteomes" id="UP000093514"/>
    </source>
</evidence>
<dbReference type="Pfam" id="PF01052">
    <property type="entry name" value="FliMN_C"/>
    <property type="match status" value="1"/>
</dbReference>
<dbReference type="GO" id="GO:0006935">
    <property type="term" value="P:chemotaxis"/>
    <property type="evidence" value="ECO:0007669"/>
    <property type="project" value="UniProtKB-KW"/>
</dbReference>
<feature type="compositionally biased region" description="Low complexity" evidence="7">
    <location>
        <begin position="243"/>
        <end position="268"/>
    </location>
</feature>
<gene>
    <name evidence="10" type="ORF">U472_06345</name>
</gene>
<keyword evidence="4" id="KW-0145">Chemotaxis</keyword>
<evidence type="ECO:0000256" key="7">
    <source>
        <dbReference type="SAM" id="MobiDB-lite"/>
    </source>
</evidence>
<dbReference type="EMBL" id="LWDV01000008">
    <property type="protein sequence ID" value="OCL27096.1"/>
    <property type="molecule type" value="Genomic_DNA"/>
</dbReference>
<dbReference type="OrthoDB" id="9773459at2"/>
<comment type="subcellular location">
    <subcellularLocation>
        <location evidence="1">Cell membrane</location>
        <topology evidence="1">Peripheral membrane protein</topology>
        <orientation evidence="1">Cytoplasmic side</orientation>
    </subcellularLocation>
</comment>
<dbReference type="GO" id="GO:0016787">
    <property type="term" value="F:hydrolase activity"/>
    <property type="evidence" value="ECO:0007669"/>
    <property type="project" value="InterPro"/>
</dbReference>
<dbReference type="GO" id="GO:0009425">
    <property type="term" value="C:bacterial-type flagellum basal body"/>
    <property type="evidence" value="ECO:0007669"/>
    <property type="project" value="InterPro"/>
</dbReference>
<dbReference type="GO" id="GO:0071973">
    <property type="term" value="P:bacterial-type flagellum-dependent cell motility"/>
    <property type="evidence" value="ECO:0007669"/>
    <property type="project" value="InterPro"/>
</dbReference>
<keyword evidence="11" id="KW-1185">Reference proteome</keyword>
<keyword evidence="10" id="KW-0282">Flagellum</keyword>
<protein>
    <submittedName>
        <fullName evidence="10">Flagellar motor switch phosphatase FliY</fullName>
    </submittedName>
</protein>
<dbReference type="InterPro" id="IPR036429">
    <property type="entry name" value="SpoA-like_sf"/>
</dbReference>
<dbReference type="InterPro" id="IPR012826">
    <property type="entry name" value="FliN"/>
</dbReference>
<evidence type="ECO:0000256" key="2">
    <source>
        <dbReference type="ARBA" id="ARBA00009226"/>
    </source>
</evidence>
<evidence type="ECO:0000256" key="4">
    <source>
        <dbReference type="ARBA" id="ARBA00022500"/>
    </source>
</evidence>
<name>A0A1C0A9Y9_9FIRM</name>
<dbReference type="InterPro" id="IPR051469">
    <property type="entry name" value="FliN/MopA/SpaO"/>
</dbReference>